<dbReference type="NCBIfam" id="NF003817">
    <property type="entry name" value="PRK05408.1"/>
    <property type="match status" value="1"/>
</dbReference>
<evidence type="ECO:0000313" key="7">
    <source>
        <dbReference type="Proteomes" id="UP000029558"/>
    </source>
</evidence>
<dbReference type="GO" id="GO:0034599">
    <property type="term" value="P:cellular response to oxidative stress"/>
    <property type="evidence" value="ECO:0007669"/>
    <property type="project" value="TreeGrafter"/>
</dbReference>
<gene>
    <name evidence="6" type="primary">yggX</name>
    <name evidence="6" type="ORF">KU39_2170</name>
</gene>
<evidence type="ECO:0000313" key="6">
    <source>
        <dbReference type="EMBL" id="ALB23350.1"/>
    </source>
</evidence>
<evidence type="ECO:0000256" key="2">
    <source>
        <dbReference type="ARBA" id="ARBA00053793"/>
    </source>
</evidence>
<organism evidence="6 7">
    <name type="scientific">Piscirickettsia salmonis</name>
    <dbReference type="NCBI Taxonomy" id="1238"/>
    <lineage>
        <taxon>Bacteria</taxon>
        <taxon>Pseudomonadati</taxon>
        <taxon>Pseudomonadota</taxon>
        <taxon>Gammaproteobacteria</taxon>
        <taxon>Thiotrichales</taxon>
        <taxon>Piscirickettsiaceae</taxon>
        <taxon>Piscirickettsia</taxon>
    </lineage>
</organism>
<dbReference type="GO" id="GO:0005506">
    <property type="term" value="F:iron ion binding"/>
    <property type="evidence" value="ECO:0007669"/>
    <property type="project" value="UniProtKB-UniRule"/>
</dbReference>
<dbReference type="PIRSF" id="PIRSF029827">
    <property type="entry name" value="Fe_traffic_YggX"/>
    <property type="match status" value="1"/>
</dbReference>
<dbReference type="GO" id="GO:0005829">
    <property type="term" value="C:cytosol"/>
    <property type="evidence" value="ECO:0007669"/>
    <property type="project" value="TreeGrafter"/>
</dbReference>
<accession>A0A1L6TD72</accession>
<dbReference type="OrthoDB" id="9804318at2"/>
<dbReference type="AlphaFoldDB" id="A0A1L6TD72"/>
<evidence type="ECO:0000256" key="3">
    <source>
        <dbReference type="ARBA" id="ARBA00061679"/>
    </source>
</evidence>
<proteinExistence type="inferred from homology"/>
<sequence>MSRTIHCQKLNKNAEGLDRPTYPGELGQRIFDNISKEAWDMWLTHQTMLINEYRLSMIDPKARSMLVEEMEKFLFSNSETEKPGGYTAPEE</sequence>
<dbReference type="Proteomes" id="UP000029558">
    <property type="component" value="Chromosome"/>
</dbReference>
<comment type="function">
    <text evidence="2">Could be a mediator in iron transactions between iron acquisition and iron-requiring processes, such as synthesis and/or repair of Fe-S clusters in biosynthetic enzymes. Necessary to maintain high levels of aconitase under oxidative stress.</text>
</comment>
<dbReference type="Pfam" id="PF04362">
    <property type="entry name" value="Iron_traffic"/>
    <property type="match status" value="1"/>
</dbReference>
<dbReference type="InterPro" id="IPR036766">
    <property type="entry name" value="Fe_traffick_prot_YggX_sf"/>
</dbReference>
<dbReference type="FunFam" id="1.10.3880.10:FF:000001">
    <property type="entry name" value="Probable Fe(2+)-trafficking protein"/>
    <property type="match status" value="1"/>
</dbReference>
<comment type="similarity">
    <text evidence="3 5">Belongs to the Fe(2+)-trafficking protein family.</text>
</comment>
<dbReference type="InterPro" id="IPR007457">
    <property type="entry name" value="Fe_traffick_prot_YggX"/>
</dbReference>
<dbReference type="HAMAP" id="MF_00686">
    <property type="entry name" value="Fe_traffic_YggX"/>
    <property type="match status" value="1"/>
</dbReference>
<reference evidence="6 7" key="1">
    <citation type="journal article" date="2014" name="Genome Announc.">
        <title>Comparative Genome Analysis of Two Isolates of the Fish Pathogen Piscirickettsia salmonis from Different Hosts Reveals Major Differences in Virulence-Associated Secretion Systems.</title>
        <authorList>
            <person name="Bohle H."/>
            <person name="Henriquez P."/>
            <person name="Grothusen H."/>
            <person name="Navas E."/>
            <person name="Sandoval A."/>
            <person name="Bustamante F."/>
            <person name="Bustos P."/>
            <person name="Mancilla M."/>
        </authorList>
    </citation>
    <scope>NUCLEOTIDE SEQUENCE [LARGE SCALE GENOMIC DNA]</scope>
    <source>
        <strain evidence="7">B1-32597</strain>
    </source>
</reference>
<protein>
    <recommendedName>
        <fullName evidence="4 5">Probable Fe(2+)-trafficking protein</fullName>
    </recommendedName>
</protein>
<evidence type="ECO:0000256" key="4">
    <source>
        <dbReference type="ARBA" id="ARBA00070403"/>
    </source>
</evidence>
<dbReference type="Gene3D" id="1.10.3880.10">
    <property type="entry name" value="Fe(II) trafficking protein YggX"/>
    <property type="match status" value="1"/>
</dbReference>
<dbReference type="PANTHER" id="PTHR36965:SF1">
    <property type="entry name" value="FE(2+)-TRAFFICKING PROTEIN-RELATED"/>
    <property type="match status" value="1"/>
</dbReference>
<evidence type="ECO:0000256" key="1">
    <source>
        <dbReference type="ARBA" id="ARBA00023004"/>
    </source>
</evidence>
<dbReference type="RefSeq" id="WP_017376990.1">
    <property type="nucleotide sequence ID" value="NZ_CP012508.1"/>
</dbReference>
<keyword evidence="1 5" id="KW-0408">Iron</keyword>
<name>A0A1L6TD72_PISSA</name>
<evidence type="ECO:0000256" key="5">
    <source>
        <dbReference type="HAMAP-Rule" id="MF_00686"/>
    </source>
</evidence>
<dbReference type="EMBL" id="CP012508">
    <property type="protein sequence ID" value="ALB23350.1"/>
    <property type="molecule type" value="Genomic_DNA"/>
</dbReference>
<dbReference type="PANTHER" id="PTHR36965">
    <property type="entry name" value="FE(2+)-TRAFFICKING PROTEIN-RELATED"/>
    <property type="match status" value="1"/>
</dbReference>
<dbReference type="SUPFAM" id="SSF111148">
    <property type="entry name" value="YggX-like"/>
    <property type="match status" value="1"/>
</dbReference>